<reference key="2">
    <citation type="submission" date="2011-10" db="EMBL/GenBank/DDBJ databases">
        <title>The genome and transcriptome sequence of Clonorchis sinensis provide insights into the carcinogenic liver fluke.</title>
        <authorList>
            <person name="Wang X."/>
            <person name="Huang Y."/>
            <person name="Chen W."/>
            <person name="Liu H."/>
            <person name="Guo L."/>
            <person name="Chen Y."/>
            <person name="Luo F."/>
            <person name="Zhou W."/>
            <person name="Sun J."/>
            <person name="Mao Q."/>
            <person name="Liang P."/>
            <person name="Zhou C."/>
            <person name="Tian Y."/>
            <person name="Men J."/>
            <person name="Lv X."/>
            <person name="Huang L."/>
            <person name="Zhou J."/>
            <person name="Hu Y."/>
            <person name="Li R."/>
            <person name="Zhang F."/>
            <person name="Lei H."/>
            <person name="Li X."/>
            <person name="Hu X."/>
            <person name="Liang C."/>
            <person name="Xu J."/>
            <person name="Wu Z."/>
            <person name="Yu X."/>
        </authorList>
    </citation>
    <scope>NUCLEOTIDE SEQUENCE</scope>
    <source>
        <strain>Henan</strain>
    </source>
</reference>
<dbReference type="EMBL" id="DF142830">
    <property type="protein sequence ID" value="GAA47198.1"/>
    <property type="molecule type" value="Genomic_DNA"/>
</dbReference>
<proteinExistence type="predicted"/>
<protein>
    <submittedName>
        <fullName evidence="1">Gap-Pol polyprotein</fullName>
    </submittedName>
</protein>
<keyword evidence="2" id="KW-1185">Reference proteome</keyword>
<accession>G7Y2M5</accession>
<reference evidence="1" key="1">
    <citation type="journal article" date="2011" name="Genome Biol.">
        <title>The draft genome of the carcinogenic human liver fluke Clonorchis sinensis.</title>
        <authorList>
            <person name="Wang X."/>
            <person name="Chen W."/>
            <person name="Huang Y."/>
            <person name="Sun J."/>
            <person name="Men J."/>
            <person name="Liu H."/>
            <person name="Luo F."/>
            <person name="Guo L."/>
            <person name="Lv X."/>
            <person name="Deng C."/>
            <person name="Zhou C."/>
            <person name="Fan Y."/>
            <person name="Li X."/>
            <person name="Huang L."/>
            <person name="Hu Y."/>
            <person name="Liang C."/>
            <person name="Hu X."/>
            <person name="Xu J."/>
            <person name="Yu X."/>
        </authorList>
    </citation>
    <scope>NUCLEOTIDE SEQUENCE [LARGE SCALE GENOMIC DNA]</scope>
    <source>
        <strain evidence="1">Henan</strain>
    </source>
</reference>
<dbReference type="AlphaFoldDB" id="G7Y2M5"/>
<organism evidence="1 2">
    <name type="scientific">Clonorchis sinensis</name>
    <name type="common">Chinese liver fluke</name>
    <dbReference type="NCBI Taxonomy" id="79923"/>
    <lineage>
        <taxon>Eukaryota</taxon>
        <taxon>Metazoa</taxon>
        <taxon>Spiralia</taxon>
        <taxon>Lophotrochozoa</taxon>
        <taxon>Platyhelminthes</taxon>
        <taxon>Trematoda</taxon>
        <taxon>Digenea</taxon>
        <taxon>Opisthorchiida</taxon>
        <taxon>Opisthorchiata</taxon>
        <taxon>Opisthorchiidae</taxon>
        <taxon>Clonorchis</taxon>
    </lineage>
</organism>
<gene>
    <name evidence="1" type="ORF">CLF_100072</name>
</gene>
<evidence type="ECO:0000313" key="2">
    <source>
        <dbReference type="Proteomes" id="UP000008909"/>
    </source>
</evidence>
<sequence length="308" mass="34351">MLERHPVQRSPINATSARGNECRLSEEFHCCFAFRKTTFTGSFLIASAELNTPNLYWQISQPFFYTKATLRRRPKAISVFRPETVQCASLSQLDGRPEQQGVHSSIVHCDPKLLIVMVTDTSSYVGGAVILHVSPDRNEILITHSSRSLTPAEQRQYQNFDIQYRYAEIFGLANVISQLIDNPATPEVNLVIAALSIDGQTVAASKSSCKPGDCTGYPACNFVNTKVVQFKVDSHVFARDYWPSHDGCPQGHILQKSGGVKNGVSVGKTSARDARIDSVHAIFRKSQCATVAFHWTFFWELYTTDDRV</sequence>
<name>G7Y2M5_CLOSI</name>
<evidence type="ECO:0000313" key="1">
    <source>
        <dbReference type="EMBL" id="GAA47198.1"/>
    </source>
</evidence>
<dbReference type="Proteomes" id="UP000008909">
    <property type="component" value="Unassembled WGS sequence"/>
</dbReference>